<feature type="domain" description="Ion transport" evidence="6">
    <location>
        <begin position="119"/>
        <end position="306"/>
    </location>
</feature>
<feature type="transmembrane region" description="Helical" evidence="5">
    <location>
        <begin position="272"/>
        <end position="297"/>
    </location>
</feature>
<gene>
    <name evidence="7" type="ORF">NEMVEDRAFT_v1g207068</name>
</gene>
<dbReference type="Pfam" id="PF00520">
    <property type="entry name" value="Ion_trans"/>
    <property type="match status" value="1"/>
</dbReference>
<evidence type="ECO:0000256" key="1">
    <source>
        <dbReference type="ARBA" id="ARBA00004141"/>
    </source>
</evidence>
<dbReference type="PhylomeDB" id="A7S5D6"/>
<dbReference type="eggNOG" id="KOG0510">
    <property type="taxonomic scope" value="Eukaryota"/>
</dbReference>
<comment type="subcellular location">
    <subcellularLocation>
        <location evidence="1">Membrane</location>
        <topology evidence="1">Multi-pass membrane protein</topology>
    </subcellularLocation>
</comment>
<keyword evidence="4 5" id="KW-0472">Membrane</keyword>
<accession>A7S5D6</accession>
<evidence type="ECO:0000256" key="5">
    <source>
        <dbReference type="SAM" id="Phobius"/>
    </source>
</evidence>
<evidence type="ECO:0000256" key="2">
    <source>
        <dbReference type="ARBA" id="ARBA00022692"/>
    </source>
</evidence>
<dbReference type="HOGENOM" id="CLU_790629_0_0_1"/>
<dbReference type="GO" id="GO:0016020">
    <property type="term" value="C:membrane"/>
    <property type="evidence" value="ECO:0007669"/>
    <property type="project" value="UniProtKB-SubCell"/>
</dbReference>
<keyword evidence="3 5" id="KW-1133">Transmembrane helix</keyword>
<dbReference type="InterPro" id="IPR005821">
    <property type="entry name" value="Ion_trans_dom"/>
</dbReference>
<sequence length="351" mass="40102">MENSGTLDSWFDILRPRPSDDVIPMQKIIETMPEVAEHVMDRCITCSSLPRHHHDYAVKFDLRLLDTSLEEEQDINNKGSPPRFFAPSVMVAANSEKLLTHDLTQALIRLKLNSLGRPLYWFNFSTFAVYLIMFTLFVINTRTGQSLFPPGSNKTGTGFLWPLGSTAMLLCFTNAILFLRRVHVFGLYISMYIEVLKSLIKVLMVFILFILAFALAFYCLLKEQDAFKSFKWSFLKTFMMMVNGMDYQTTIVDSLGEHNPVSGAPLVPVPSFTVFIMVLFVILIVILLVNLLIGLAVGDIDAIRQTANLRQLAMEVEYVANLDERLPKRFLKALQKPTLEIRPNQKYDWIT</sequence>
<dbReference type="STRING" id="45351.A7S5D6"/>
<dbReference type="GO" id="GO:0005216">
    <property type="term" value="F:monoatomic ion channel activity"/>
    <property type="evidence" value="ECO:0007669"/>
    <property type="project" value="InterPro"/>
</dbReference>
<feature type="transmembrane region" description="Helical" evidence="5">
    <location>
        <begin position="159"/>
        <end position="179"/>
    </location>
</feature>
<evidence type="ECO:0000259" key="6">
    <source>
        <dbReference type="Pfam" id="PF00520"/>
    </source>
</evidence>
<dbReference type="Gene3D" id="1.10.287.70">
    <property type="match status" value="1"/>
</dbReference>
<dbReference type="OMA" id="YACAVEC"/>
<feature type="transmembrane region" description="Helical" evidence="5">
    <location>
        <begin position="119"/>
        <end position="139"/>
    </location>
</feature>
<reference evidence="7 8" key="1">
    <citation type="journal article" date="2007" name="Science">
        <title>Sea anemone genome reveals ancestral eumetazoan gene repertoire and genomic organization.</title>
        <authorList>
            <person name="Putnam N.H."/>
            <person name="Srivastava M."/>
            <person name="Hellsten U."/>
            <person name="Dirks B."/>
            <person name="Chapman J."/>
            <person name="Salamov A."/>
            <person name="Terry A."/>
            <person name="Shapiro H."/>
            <person name="Lindquist E."/>
            <person name="Kapitonov V.V."/>
            <person name="Jurka J."/>
            <person name="Genikhovich G."/>
            <person name="Grigoriev I.V."/>
            <person name="Lucas S.M."/>
            <person name="Steele R.E."/>
            <person name="Finnerty J.R."/>
            <person name="Technau U."/>
            <person name="Martindale M.Q."/>
            <person name="Rokhsar D.S."/>
        </authorList>
    </citation>
    <scope>NUCLEOTIDE SEQUENCE [LARGE SCALE GENOMIC DNA]</scope>
    <source>
        <strain evidence="8">CH2 X CH6</strain>
    </source>
</reference>
<dbReference type="AlphaFoldDB" id="A7S5D6"/>
<dbReference type="PANTHER" id="PTHR24190">
    <property type="entry name" value="ION_TRANS DOMAIN-CONTAINING PROTEIN"/>
    <property type="match status" value="1"/>
</dbReference>
<organism evidence="7 8">
    <name type="scientific">Nematostella vectensis</name>
    <name type="common">Starlet sea anemone</name>
    <dbReference type="NCBI Taxonomy" id="45351"/>
    <lineage>
        <taxon>Eukaryota</taxon>
        <taxon>Metazoa</taxon>
        <taxon>Cnidaria</taxon>
        <taxon>Anthozoa</taxon>
        <taxon>Hexacorallia</taxon>
        <taxon>Actiniaria</taxon>
        <taxon>Edwardsiidae</taxon>
        <taxon>Nematostella</taxon>
    </lineage>
</organism>
<proteinExistence type="predicted"/>
<feature type="transmembrane region" description="Helical" evidence="5">
    <location>
        <begin position="199"/>
        <end position="221"/>
    </location>
</feature>
<dbReference type="PANTHER" id="PTHR24190:SF14">
    <property type="entry name" value="ION TRANSPORT DOMAIN-CONTAINING PROTEIN"/>
    <property type="match status" value="1"/>
</dbReference>
<keyword evidence="8" id="KW-1185">Reference proteome</keyword>
<evidence type="ECO:0000313" key="8">
    <source>
        <dbReference type="Proteomes" id="UP000001593"/>
    </source>
</evidence>
<evidence type="ECO:0000256" key="3">
    <source>
        <dbReference type="ARBA" id="ARBA00022989"/>
    </source>
</evidence>
<evidence type="ECO:0000256" key="4">
    <source>
        <dbReference type="ARBA" id="ARBA00023136"/>
    </source>
</evidence>
<keyword evidence="2 5" id="KW-0812">Transmembrane</keyword>
<dbReference type="EMBL" id="DS469582">
    <property type="protein sequence ID" value="EDO41103.1"/>
    <property type="molecule type" value="Genomic_DNA"/>
</dbReference>
<name>A7S5D6_NEMVE</name>
<dbReference type="Proteomes" id="UP000001593">
    <property type="component" value="Unassembled WGS sequence"/>
</dbReference>
<evidence type="ECO:0000313" key="7">
    <source>
        <dbReference type="EMBL" id="EDO41103.1"/>
    </source>
</evidence>
<dbReference type="InParanoid" id="A7S5D6"/>
<protein>
    <recommendedName>
        <fullName evidence="6">Ion transport domain-containing protein</fullName>
    </recommendedName>
</protein>